<dbReference type="PANTHER" id="PTHR43649:SF34">
    <property type="entry name" value="ABC TRANSPORTER PERIPLASMIC-BINDING PROTEIN YCJN-RELATED"/>
    <property type="match status" value="1"/>
</dbReference>
<evidence type="ECO:0000256" key="2">
    <source>
        <dbReference type="ARBA" id="ARBA00022448"/>
    </source>
</evidence>
<accession>A0A3G2R322</accession>
<evidence type="ECO:0000313" key="5">
    <source>
        <dbReference type="Proteomes" id="UP000280960"/>
    </source>
</evidence>
<dbReference type="Proteomes" id="UP000280960">
    <property type="component" value="Chromosome"/>
</dbReference>
<dbReference type="InterPro" id="IPR006059">
    <property type="entry name" value="SBP"/>
</dbReference>
<sequence length="460" mass="51332">MIGIVAYNTYYKTYNKFERRTIMKRHKGLVLFVVVLLAVSALLAGCGGNSAKNQGGSDAKNESQPVTINVLSSDDFAGFRKSVIPEFEAKYPNIKVNFMSVGYDSLHQKEVTALESGGDTYDVIDVDCIWTPEYVTKGYIIPVNDRITQEMKDDIVPAALDILKYKDNYYGLPMFNDVLFFYYNEDLLKQAGINEPPKTWDELIQQTNLMKQKGLIDYGMVWGWAQAEGLICYYTALAHSFGGDLVDSSGKPAVNTPQNVKALQFMVDSIANKVVDPASITYDDRQMLNVFSQGRVPFGMNWSFAWSVFNDSNQSKVVNKIKVGLAPAGTPEVKSATCAGSMGLAVTSTSKHADEAWKFIEFLAGKDIQKKQAITAGALPIWKSLYEDKELQEQHPALKEMSAQLDTAYNRPSIVWYNEFSNALQVEIQNALNKSKTPQQALDDAQKKIDEIMNNYGGKY</sequence>
<keyword evidence="3" id="KW-0732">Signal</keyword>
<dbReference type="CDD" id="cd14750">
    <property type="entry name" value="PBP2_TMBP"/>
    <property type="match status" value="1"/>
</dbReference>
<comment type="similarity">
    <text evidence="1">Belongs to the bacterial solute-binding protein 1 family.</text>
</comment>
<name>A0A3G2R322_9FIRM</name>
<evidence type="ECO:0000256" key="1">
    <source>
        <dbReference type="ARBA" id="ARBA00008520"/>
    </source>
</evidence>
<keyword evidence="5" id="KW-1185">Reference proteome</keyword>
<dbReference type="AlphaFoldDB" id="A0A3G2R322"/>
<proteinExistence type="inferred from homology"/>
<evidence type="ECO:0000256" key="3">
    <source>
        <dbReference type="ARBA" id="ARBA00022729"/>
    </source>
</evidence>
<evidence type="ECO:0000313" key="4">
    <source>
        <dbReference type="EMBL" id="AYO29749.1"/>
    </source>
</evidence>
<organism evidence="4 5">
    <name type="scientific">Biomaibacter acetigenes</name>
    <dbReference type="NCBI Taxonomy" id="2316383"/>
    <lineage>
        <taxon>Bacteria</taxon>
        <taxon>Bacillati</taxon>
        <taxon>Bacillota</taxon>
        <taxon>Clostridia</taxon>
        <taxon>Thermosediminibacterales</taxon>
        <taxon>Tepidanaerobacteraceae</taxon>
        <taxon>Biomaibacter</taxon>
    </lineage>
</organism>
<dbReference type="KEGG" id="bacg:D2962_03215"/>
<protein>
    <submittedName>
        <fullName evidence="4">ABC transporter substrate-binding protein</fullName>
    </submittedName>
</protein>
<keyword evidence="2" id="KW-0813">Transport</keyword>
<reference evidence="4 5" key="1">
    <citation type="submission" date="2018-10" db="EMBL/GenBank/DDBJ databases">
        <authorList>
            <person name="Zhang X."/>
        </authorList>
    </citation>
    <scope>NUCLEOTIDE SEQUENCE [LARGE SCALE GENOMIC DNA]</scope>
    <source>
        <strain evidence="4 5">SK-G1</strain>
    </source>
</reference>
<dbReference type="InterPro" id="IPR050490">
    <property type="entry name" value="Bact_solute-bd_prot1"/>
</dbReference>
<dbReference type="EMBL" id="CP033169">
    <property type="protein sequence ID" value="AYO29749.1"/>
    <property type="molecule type" value="Genomic_DNA"/>
</dbReference>
<gene>
    <name evidence="4" type="ORF">D2962_03215</name>
</gene>
<dbReference type="SUPFAM" id="SSF53850">
    <property type="entry name" value="Periplasmic binding protein-like II"/>
    <property type="match status" value="1"/>
</dbReference>
<dbReference type="PANTHER" id="PTHR43649">
    <property type="entry name" value="ARABINOSE-BINDING PROTEIN-RELATED"/>
    <property type="match status" value="1"/>
</dbReference>
<dbReference type="Pfam" id="PF01547">
    <property type="entry name" value="SBP_bac_1"/>
    <property type="match status" value="1"/>
</dbReference>
<dbReference type="Gene3D" id="3.40.190.10">
    <property type="entry name" value="Periplasmic binding protein-like II"/>
    <property type="match status" value="2"/>
</dbReference>